<dbReference type="SFLD" id="SFLDF00027">
    <property type="entry name" value="p-type_atpase"/>
    <property type="match status" value="1"/>
</dbReference>
<proteinExistence type="inferred from homology"/>
<dbReference type="Proteomes" id="UP000186890">
    <property type="component" value="Unassembled WGS sequence"/>
</dbReference>
<feature type="transmembrane region" description="Helical" evidence="11">
    <location>
        <begin position="32"/>
        <end position="49"/>
    </location>
</feature>
<evidence type="ECO:0000256" key="1">
    <source>
        <dbReference type="ARBA" id="ARBA00004141"/>
    </source>
</evidence>
<comment type="similarity">
    <text evidence="2 11">Belongs to the cation transport ATPase (P-type) (TC 3.A.3) family. Type IB subfamily.</text>
</comment>
<keyword evidence="7 11" id="KW-1133">Transmembrane helix</keyword>
<evidence type="ECO:0000256" key="4">
    <source>
        <dbReference type="ARBA" id="ARBA00022692"/>
    </source>
</evidence>
<dbReference type="InterPro" id="IPR008250">
    <property type="entry name" value="ATPase_P-typ_transduc_dom_A_sf"/>
</dbReference>
<dbReference type="InterPro" id="IPR059000">
    <property type="entry name" value="ATPase_P-type_domA"/>
</dbReference>
<sequence>MKAIVKTQRGIFFLLGSISLGVGLVLEGLEQGWSVGFFCLAIVFLGGPISQDVIKEMLETGDFQVDLLMILSALGAVSIGYVSEAAILLFIFAASEVLEDYVYRKSMKTMETLMTQVPQQASVLMEDGQVELRAIDNICIGDILVVAKGEQIALDGQAQEPMQVDESLLTGESLPVTKESGDTVFAGTMNVGDTASYRVVKDSSDSRYAQIVSLIQTASTSQSKRDERIHQLQKKYVILVLVGVLVFILGLMYGQGQSFVEAFYRGMILLTVASPCALIASITPAMLSAMSFSAKQGILIKNGQALENMMHLSVLCTDKTGTVTTGEFRINDYQLDNPELLPLLLYMESRSSHPLATSILSYFKDVAYGALAETQPVKECVGHGIQMGDVLIGNQQFVQSCVDPHHYLDKKSYGTLLFVAQAGRIVGYIELVDTIRDEAEGLIASLKEAGVGVVMLTGDRAETAQFVADKLQIETVHAQCLPEDKVAYLQQYARQDKVVGMIGDGLNDAPILAHAAVGIAMGGGTDVALEMSDVIIIHNSLTKVGLLYQLSRKYGRITRWNIAFSISVILVLILLNVMGILDLTEGVFFHEMSTILVILNGLRLLKGT</sequence>
<dbReference type="NCBIfam" id="TIGR01512">
    <property type="entry name" value="ATPase-IB2_Cd"/>
    <property type="match status" value="1"/>
</dbReference>
<feature type="domain" description="P-type ATPase A" evidence="12">
    <location>
        <begin position="117"/>
        <end position="216"/>
    </location>
</feature>
<comment type="caution">
    <text evidence="13">The sequence shown here is derived from an EMBL/GenBank/DDBJ whole genome shotgun (WGS) entry which is preliminary data.</text>
</comment>
<dbReference type="SUPFAM" id="SSF81653">
    <property type="entry name" value="Calcium ATPase, transduction domain A"/>
    <property type="match status" value="1"/>
</dbReference>
<dbReference type="PANTHER" id="PTHR48085">
    <property type="entry name" value="CADMIUM/ZINC-TRANSPORTING ATPASE HMA2-RELATED"/>
    <property type="match status" value="1"/>
</dbReference>
<dbReference type="GO" id="GO:0046872">
    <property type="term" value="F:metal ion binding"/>
    <property type="evidence" value="ECO:0007669"/>
    <property type="project" value="UniProtKB-KW"/>
</dbReference>
<dbReference type="InterPro" id="IPR023299">
    <property type="entry name" value="ATPase_P-typ_cyto_dom_N"/>
</dbReference>
<evidence type="ECO:0000256" key="10">
    <source>
        <dbReference type="ARBA" id="ARBA00049338"/>
    </source>
</evidence>
<name>A0A1Q8E816_9STRE</name>
<evidence type="ECO:0000256" key="11">
    <source>
        <dbReference type="RuleBase" id="RU362081"/>
    </source>
</evidence>
<dbReference type="PROSITE" id="PS00154">
    <property type="entry name" value="ATPASE_E1_E2"/>
    <property type="match status" value="1"/>
</dbReference>
<accession>A0A1Q8E816</accession>
<feature type="transmembrane region" description="Helical" evidence="11">
    <location>
        <begin position="262"/>
        <end position="287"/>
    </location>
</feature>
<dbReference type="InterPro" id="IPR023214">
    <property type="entry name" value="HAD_sf"/>
</dbReference>
<dbReference type="NCBIfam" id="TIGR01525">
    <property type="entry name" value="ATPase-IB_hvy"/>
    <property type="match status" value="1"/>
</dbReference>
<keyword evidence="14" id="KW-1185">Reference proteome</keyword>
<dbReference type="GO" id="GO:0005886">
    <property type="term" value="C:plasma membrane"/>
    <property type="evidence" value="ECO:0007669"/>
    <property type="project" value="UniProtKB-SubCell"/>
</dbReference>
<evidence type="ECO:0000256" key="9">
    <source>
        <dbReference type="ARBA" id="ARBA00039103"/>
    </source>
</evidence>
<dbReference type="SFLD" id="SFLDS00003">
    <property type="entry name" value="Haloacid_Dehalogenase"/>
    <property type="match status" value="1"/>
</dbReference>
<dbReference type="GO" id="GO:0008551">
    <property type="term" value="F:P-type cadmium transporter activity"/>
    <property type="evidence" value="ECO:0007669"/>
    <property type="project" value="UniProtKB-EC"/>
</dbReference>
<dbReference type="InterPro" id="IPR018303">
    <property type="entry name" value="ATPase_P-typ_P_site"/>
</dbReference>
<keyword evidence="11" id="KW-0547">Nucleotide-binding</keyword>
<keyword evidence="11" id="KW-1003">Cell membrane</keyword>
<dbReference type="InterPro" id="IPR044492">
    <property type="entry name" value="P_typ_ATPase_HD_dom"/>
</dbReference>
<dbReference type="PANTHER" id="PTHR48085:SF5">
    <property type="entry name" value="CADMIUM_ZINC-TRANSPORTING ATPASE HMA4-RELATED"/>
    <property type="match status" value="1"/>
</dbReference>
<feature type="transmembrane region" description="Helical" evidence="11">
    <location>
        <begin position="9"/>
        <end position="26"/>
    </location>
</feature>
<evidence type="ECO:0000256" key="6">
    <source>
        <dbReference type="ARBA" id="ARBA00022967"/>
    </source>
</evidence>
<dbReference type="PROSITE" id="PS01229">
    <property type="entry name" value="COF_2"/>
    <property type="match status" value="1"/>
</dbReference>
<comment type="catalytic activity">
    <reaction evidence="10">
        <text>Cd(2+)(in) + ATP + H2O = Cd(2+)(out) + ADP + phosphate + H(+)</text>
        <dbReference type="Rhea" id="RHEA:12132"/>
        <dbReference type="ChEBI" id="CHEBI:15377"/>
        <dbReference type="ChEBI" id="CHEBI:15378"/>
        <dbReference type="ChEBI" id="CHEBI:30616"/>
        <dbReference type="ChEBI" id="CHEBI:43474"/>
        <dbReference type="ChEBI" id="CHEBI:48775"/>
        <dbReference type="ChEBI" id="CHEBI:456216"/>
        <dbReference type="EC" id="7.2.2.21"/>
    </reaction>
</comment>
<reference evidence="14" key="1">
    <citation type="submission" date="2016-12" db="EMBL/GenBank/DDBJ databases">
        <authorList>
            <person name="Gulvik C.A."/>
        </authorList>
    </citation>
    <scope>NUCLEOTIDE SEQUENCE [LARGE SCALE GENOMIC DNA]</scope>
    <source>
        <strain evidence="14">NED12-00049-6B</strain>
    </source>
</reference>
<dbReference type="EC" id="7.2.2.21" evidence="9"/>
<dbReference type="OrthoDB" id="9813266at2"/>
<dbReference type="RefSeq" id="WP_075104818.1">
    <property type="nucleotide sequence ID" value="NZ_MSJM01000004.1"/>
</dbReference>
<dbReference type="PRINTS" id="PR00119">
    <property type="entry name" value="CATATPASE"/>
</dbReference>
<protein>
    <recommendedName>
        <fullName evidence="9">Cd(2+)-exporting ATPase</fullName>
        <ecNumber evidence="9">7.2.2.21</ecNumber>
    </recommendedName>
</protein>
<dbReference type="Gene3D" id="3.40.50.1000">
    <property type="entry name" value="HAD superfamily/HAD-like"/>
    <property type="match status" value="1"/>
</dbReference>
<comment type="subcellular location">
    <subcellularLocation>
        <location evidence="11">Cell membrane</location>
    </subcellularLocation>
    <subcellularLocation>
        <location evidence="1">Membrane</location>
        <topology evidence="1">Multi-pass membrane protein</topology>
    </subcellularLocation>
</comment>
<evidence type="ECO:0000313" key="14">
    <source>
        <dbReference type="Proteomes" id="UP000186890"/>
    </source>
</evidence>
<dbReference type="SUPFAM" id="SSF56784">
    <property type="entry name" value="HAD-like"/>
    <property type="match status" value="1"/>
</dbReference>
<gene>
    <name evidence="13" type="ORF">BU202_05650</name>
</gene>
<dbReference type="SFLD" id="SFLDG00002">
    <property type="entry name" value="C1.7:_P-type_atpase_like"/>
    <property type="match status" value="1"/>
</dbReference>
<dbReference type="EMBL" id="MSJM01000004">
    <property type="protein sequence ID" value="OLF47944.1"/>
    <property type="molecule type" value="Genomic_DNA"/>
</dbReference>
<evidence type="ECO:0000256" key="5">
    <source>
        <dbReference type="ARBA" id="ARBA00022723"/>
    </source>
</evidence>
<dbReference type="NCBIfam" id="TIGR01494">
    <property type="entry name" value="ATPase_P-type"/>
    <property type="match status" value="1"/>
</dbReference>
<dbReference type="Pfam" id="PF00122">
    <property type="entry name" value="E1-E2_ATPase"/>
    <property type="match status" value="1"/>
</dbReference>
<evidence type="ECO:0000256" key="8">
    <source>
        <dbReference type="ARBA" id="ARBA00023136"/>
    </source>
</evidence>
<dbReference type="Gene3D" id="2.70.150.10">
    <property type="entry name" value="Calcium-transporting ATPase, cytoplasmic transduction domain A"/>
    <property type="match status" value="1"/>
</dbReference>
<keyword evidence="3" id="KW-0104">Cadmium</keyword>
<feature type="transmembrane region" description="Helical" evidence="11">
    <location>
        <begin position="560"/>
        <end position="581"/>
    </location>
</feature>
<dbReference type="Gene3D" id="3.40.1110.10">
    <property type="entry name" value="Calcium-transporting ATPase, cytoplasmic domain N"/>
    <property type="match status" value="1"/>
</dbReference>
<evidence type="ECO:0000259" key="12">
    <source>
        <dbReference type="Pfam" id="PF00122"/>
    </source>
</evidence>
<dbReference type="Pfam" id="PF00702">
    <property type="entry name" value="Hydrolase"/>
    <property type="match status" value="1"/>
</dbReference>
<organism evidence="13 14">
    <name type="scientific">Streptococcus cuniculi</name>
    <dbReference type="NCBI Taxonomy" id="1432788"/>
    <lineage>
        <taxon>Bacteria</taxon>
        <taxon>Bacillati</taxon>
        <taxon>Bacillota</taxon>
        <taxon>Bacilli</taxon>
        <taxon>Lactobacillales</taxon>
        <taxon>Streptococcaceae</taxon>
        <taxon>Streptococcus</taxon>
    </lineage>
</organism>
<keyword evidence="11" id="KW-0067">ATP-binding</keyword>
<evidence type="ECO:0000256" key="7">
    <source>
        <dbReference type="ARBA" id="ARBA00022989"/>
    </source>
</evidence>
<dbReference type="InterPro" id="IPR023298">
    <property type="entry name" value="ATPase_P-typ_TM_dom_sf"/>
</dbReference>
<dbReference type="InterPro" id="IPR036412">
    <property type="entry name" value="HAD-like_sf"/>
</dbReference>
<dbReference type="SUPFAM" id="SSF81665">
    <property type="entry name" value="Calcium ATPase, transmembrane domain M"/>
    <property type="match status" value="1"/>
</dbReference>
<dbReference type="GO" id="GO:0016887">
    <property type="term" value="F:ATP hydrolysis activity"/>
    <property type="evidence" value="ECO:0007669"/>
    <property type="project" value="InterPro"/>
</dbReference>
<keyword evidence="6" id="KW-1278">Translocase</keyword>
<keyword evidence="4 11" id="KW-0812">Transmembrane</keyword>
<feature type="transmembrane region" description="Helical" evidence="11">
    <location>
        <begin position="236"/>
        <end position="256"/>
    </location>
</feature>
<evidence type="ECO:0000256" key="3">
    <source>
        <dbReference type="ARBA" id="ARBA00022539"/>
    </source>
</evidence>
<keyword evidence="8 11" id="KW-0472">Membrane</keyword>
<dbReference type="InterPro" id="IPR051014">
    <property type="entry name" value="Cation_Transport_ATPase_IB"/>
</dbReference>
<dbReference type="GO" id="GO:0005524">
    <property type="term" value="F:ATP binding"/>
    <property type="evidence" value="ECO:0007669"/>
    <property type="project" value="UniProtKB-UniRule"/>
</dbReference>
<dbReference type="InterPro" id="IPR027256">
    <property type="entry name" value="P-typ_ATPase_IB"/>
</dbReference>
<keyword evidence="5 11" id="KW-0479">Metal-binding</keyword>
<evidence type="ECO:0000256" key="2">
    <source>
        <dbReference type="ARBA" id="ARBA00006024"/>
    </source>
</evidence>
<dbReference type="AlphaFoldDB" id="A0A1Q8E816"/>
<evidence type="ECO:0000313" key="13">
    <source>
        <dbReference type="EMBL" id="OLF47944.1"/>
    </source>
</evidence>
<dbReference type="InterPro" id="IPR001757">
    <property type="entry name" value="P_typ_ATPase"/>
</dbReference>